<dbReference type="STRING" id="35570.A0A1I8PL80"/>
<evidence type="ECO:0000256" key="7">
    <source>
        <dbReference type="SAM" id="MobiDB-lite"/>
    </source>
</evidence>
<dbReference type="Pfam" id="PF00096">
    <property type="entry name" value="zf-C2H2"/>
    <property type="match status" value="1"/>
</dbReference>
<feature type="binding site" evidence="6">
    <location>
        <position position="59"/>
    </location>
    <ligand>
        <name>Zn(2+)</name>
        <dbReference type="ChEBI" id="CHEBI:29105"/>
    </ligand>
</feature>
<accession>A0A1I8PL80</accession>
<gene>
    <name evidence="10" type="primary">106092620</name>
</gene>
<dbReference type="SUPFAM" id="SSF57667">
    <property type="entry name" value="beta-beta-alpha zinc fingers"/>
    <property type="match status" value="3"/>
</dbReference>
<feature type="domain" description="C2H2-type" evidence="8">
    <location>
        <begin position="582"/>
        <end position="609"/>
    </location>
</feature>
<feature type="domain" description="C2H2-type" evidence="8">
    <location>
        <begin position="647"/>
        <end position="675"/>
    </location>
</feature>
<dbReference type="Gene3D" id="3.30.160.60">
    <property type="entry name" value="Classic Zinc Finger"/>
    <property type="match status" value="5"/>
</dbReference>
<dbReference type="InterPro" id="IPR012934">
    <property type="entry name" value="Znf_AD"/>
</dbReference>
<keyword evidence="3 5" id="KW-0863">Zinc-finger</keyword>
<keyword evidence="4 6" id="KW-0862">Zinc</keyword>
<dbReference type="GO" id="GO:0008270">
    <property type="term" value="F:zinc ion binding"/>
    <property type="evidence" value="ECO:0007669"/>
    <property type="project" value="UniProtKB-UniRule"/>
</dbReference>
<dbReference type="GO" id="GO:0005634">
    <property type="term" value="C:nucleus"/>
    <property type="evidence" value="ECO:0007669"/>
    <property type="project" value="InterPro"/>
</dbReference>
<dbReference type="SMART" id="SM00355">
    <property type="entry name" value="ZnF_C2H2"/>
    <property type="match status" value="11"/>
</dbReference>
<feature type="domain" description="C2H2-type" evidence="8">
    <location>
        <begin position="481"/>
        <end position="503"/>
    </location>
</feature>
<dbReference type="PANTHER" id="PTHR24379:SF127">
    <property type="entry name" value="BLOODY FINGERS-RELATED"/>
    <property type="match status" value="1"/>
</dbReference>
<dbReference type="Pfam" id="PF07776">
    <property type="entry name" value="zf-AD"/>
    <property type="match status" value="1"/>
</dbReference>
<keyword evidence="11" id="KW-1185">Reference proteome</keyword>
<feature type="domain" description="ZAD" evidence="9">
    <location>
        <begin position="6"/>
        <end position="83"/>
    </location>
</feature>
<dbReference type="OrthoDB" id="10645427at2759"/>
<feature type="binding site" evidence="6">
    <location>
        <position position="56"/>
    </location>
    <ligand>
        <name>Zn(2+)</name>
        <dbReference type="ChEBI" id="CHEBI:29105"/>
    </ligand>
</feature>
<dbReference type="Gene3D" id="3.40.1800.20">
    <property type="match status" value="1"/>
</dbReference>
<feature type="binding site" evidence="6">
    <location>
        <position position="8"/>
    </location>
    <ligand>
        <name>Zn(2+)</name>
        <dbReference type="ChEBI" id="CHEBI:29105"/>
    </ligand>
</feature>
<evidence type="ECO:0000313" key="11">
    <source>
        <dbReference type="Proteomes" id="UP000095300"/>
    </source>
</evidence>
<evidence type="ECO:0000256" key="5">
    <source>
        <dbReference type="PROSITE-ProRule" id="PRU00042"/>
    </source>
</evidence>
<evidence type="ECO:0000259" key="8">
    <source>
        <dbReference type="PROSITE" id="PS50157"/>
    </source>
</evidence>
<reference evidence="10" key="1">
    <citation type="submission" date="2020-05" db="UniProtKB">
        <authorList>
            <consortium name="EnsemblMetazoa"/>
        </authorList>
    </citation>
    <scope>IDENTIFICATION</scope>
    <source>
        <strain evidence="10">USDA</strain>
    </source>
</reference>
<dbReference type="PANTHER" id="PTHR24379">
    <property type="entry name" value="KRAB AND ZINC FINGER DOMAIN-CONTAINING"/>
    <property type="match status" value="1"/>
</dbReference>
<dbReference type="KEGG" id="scac:106092620"/>
<feature type="region of interest" description="Disordered" evidence="7">
    <location>
        <begin position="170"/>
        <end position="199"/>
    </location>
</feature>
<dbReference type="SUPFAM" id="SSF57716">
    <property type="entry name" value="Glucocorticoid receptor-like (DNA-binding domain)"/>
    <property type="match status" value="1"/>
</dbReference>
<evidence type="ECO:0000256" key="6">
    <source>
        <dbReference type="PROSITE-ProRule" id="PRU01263"/>
    </source>
</evidence>
<evidence type="ECO:0000256" key="2">
    <source>
        <dbReference type="ARBA" id="ARBA00022737"/>
    </source>
</evidence>
<evidence type="ECO:0000256" key="4">
    <source>
        <dbReference type="ARBA" id="ARBA00022833"/>
    </source>
</evidence>
<feature type="domain" description="C2H2-type" evidence="8">
    <location>
        <begin position="360"/>
        <end position="388"/>
    </location>
</feature>
<feature type="domain" description="C2H2-type" evidence="8">
    <location>
        <begin position="609"/>
        <end position="637"/>
    </location>
</feature>
<dbReference type="AlphaFoldDB" id="A0A1I8PL80"/>
<evidence type="ECO:0000313" key="10">
    <source>
        <dbReference type="EnsemblMetazoa" id="SCAU009091-PI"/>
    </source>
</evidence>
<dbReference type="SMART" id="SM00868">
    <property type="entry name" value="zf-AD"/>
    <property type="match status" value="1"/>
</dbReference>
<dbReference type="VEuPathDB" id="VectorBase:SCAU009091"/>
<dbReference type="InterPro" id="IPR013087">
    <property type="entry name" value="Znf_C2H2_type"/>
</dbReference>
<protein>
    <recommendedName>
        <fullName evidence="12">Protein krueppel</fullName>
    </recommendedName>
</protein>
<feature type="domain" description="C2H2-type" evidence="8">
    <location>
        <begin position="512"/>
        <end position="536"/>
    </location>
</feature>
<feature type="binding site" evidence="6">
    <location>
        <position position="11"/>
    </location>
    <ligand>
        <name>Zn(2+)</name>
        <dbReference type="ChEBI" id="CHEBI:29105"/>
    </ligand>
</feature>
<keyword evidence="1 6" id="KW-0479">Metal-binding</keyword>
<sequence length="787" mass="91232">MSSATHVCRLCANLSYDGSYIYNNEGQPYELYNLIRNCLPTKIIDLEKFKHISIICNECWHSLEYIHNFHQNIEKAQEKLCQQFPDAVKMVKDFVIFETIGHNLNIKVEQEFITTSQTCEGETSNNIAEISNSNELLGIEEKESKAALEFLAIQSEDVAETSPRHILKLSASNQGCEDTEDNAVVPERSPTPNEPQPSCSFYAKFPTEKDLADDNTTSSDDDIPLAKRFAKTKSLTLEDSDPQPPEATQISYPMETDVTKLFDFYFSQVMPAVKCVVCLELFETYSLYREHFYKAHPKKRFHIICCCKKMGSDYIIKRHILNKHENVQAPQCQHCHLKCITKSILKSHITIHHARKKRFFTCTACTRQFKTQQYLRLHITRDHTSQNVKISAEDNLKMGKALVEELKRNDAAVLDELVATWLPSIQCVVCPEVLSKYSVYREHFQKTHPYKYFYLSCCDTKLHINKKVLDHMLFHNNPETFKCKPCNRSLTSEANLRAHNRDHHMTTHDKKYSCQQCDMAFTTRRGLSFHYARKHSVLSMPEEAIQEDGSSVYNCKDCDYSTQSYNTFATHRWFKHNPSRTYNCHVCGKSFKVASKLRNHLNAHASNRNHCSICGSYFKNSDGLRRHQQVYHHQQAVESNAKVRHRHACSICSAKFPLRLALKFHMQTEHPGKQIKNSRISCTLRPLKFTNPAHFRLHLRTKHGKTSLEIKEEIVEEEDVEMLEEESCALAGDDIMEHENHLLDIIEDIVEEKAEVSNEERLDESMKSKKKKHLPRIIKDVWKKNNS</sequence>
<name>A0A1I8PL80_STOCA</name>
<keyword evidence="2" id="KW-0677">Repeat</keyword>
<dbReference type="Proteomes" id="UP000095300">
    <property type="component" value="Unassembled WGS sequence"/>
</dbReference>
<proteinExistence type="predicted"/>
<dbReference type="PROSITE" id="PS00028">
    <property type="entry name" value="ZINC_FINGER_C2H2_1"/>
    <property type="match status" value="6"/>
</dbReference>
<organism evidence="10 11">
    <name type="scientific">Stomoxys calcitrans</name>
    <name type="common">Stable fly</name>
    <name type="synonym">Conops calcitrans</name>
    <dbReference type="NCBI Taxonomy" id="35570"/>
    <lineage>
        <taxon>Eukaryota</taxon>
        <taxon>Metazoa</taxon>
        <taxon>Ecdysozoa</taxon>
        <taxon>Arthropoda</taxon>
        <taxon>Hexapoda</taxon>
        <taxon>Insecta</taxon>
        <taxon>Pterygota</taxon>
        <taxon>Neoptera</taxon>
        <taxon>Endopterygota</taxon>
        <taxon>Diptera</taxon>
        <taxon>Brachycera</taxon>
        <taxon>Muscomorpha</taxon>
        <taxon>Muscoidea</taxon>
        <taxon>Muscidae</taxon>
        <taxon>Stomoxys</taxon>
    </lineage>
</organism>
<evidence type="ECO:0000256" key="1">
    <source>
        <dbReference type="ARBA" id="ARBA00022723"/>
    </source>
</evidence>
<dbReference type="InterPro" id="IPR036236">
    <property type="entry name" value="Znf_C2H2_sf"/>
</dbReference>
<dbReference type="PROSITE" id="PS51915">
    <property type="entry name" value="ZAD"/>
    <property type="match status" value="1"/>
</dbReference>
<evidence type="ECO:0000256" key="3">
    <source>
        <dbReference type="ARBA" id="ARBA00022771"/>
    </source>
</evidence>
<evidence type="ECO:0000259" key="9">
    <source>
        <dbReference type="PROSITE" id="PS51915"/>
    </source>
</evidence>
<dbReference type="EnsemblMetazoa" id="SCAU009091-RI">
    <property type="protein sequence ID" value="SCAU009091-PI"/>
    <property type="gene ID" value="SCAU009091"/>
</dbReference>
<dbReference type="PROSITE" id="PS50157">
    <property type="entry name" value="ZINC_FINGER_C2H2_2"/>
    <property type="match status" value="6"/>
</dbReference>
<evidence type="ECO:0008006" key="12">
    <source>
        <dbReference type="Google" id="ProtNLM"/>
    </source>
</evidence>